<keyword evidence="4" id="KW-0804">Transcription</keyword>
<dbReference type="EMBL" id="CP096659">
    <property type="protein sequence ID" value="UPV76120.1"/>
    <property type="molecule type" value="Genomic_DNA"/>
</dbReference>
<keyword evidence="2" id="KW-0805">Transcription regulation</keyword>
<keyword evidence="3 5" id="KW-0238">DNA-binding</keyword>
<dbReference type="Gene3D" id="1.10.357.10">
    <property type="entry name" value="Tetracycline Repressor, domain 2"/>
    <property type="match status" value="1"/>
</dbReference>
<dbReference type="RefSeq" id="WP_248652157.1">
    <property type="nucleotide sequence ID" value="NZ_CP096659.1"/>
</dbReference>
<dbReference type="GeneID" id="72185275"/>
<evidence type="ECO:0000256" key="2">
    <source>
        <dbReference type="ARBA" id="ARBA00023015"/>
    </source>
</evidence>
<evidence type="ECO:0000256" key="3">
    <source>
        <dbReference type="ARBA" id="ARBA00023125"/>
    </source>
</evidence>
<evidence type="ECO:0000259" key="6">
    <source>
        <dbReference type="PROSITE" id="PS50977"/>
    </source>
</evidence>
<protein>
    <submittedName>
        <fullName evidence="7">TetR/AcrR family transcriptional regulator</fullName>
    </submittedName>
</protein>
<feature type="DNA-binding region" description="H-T-H motif" evidence="5">
    <location>
        <begin position="35"/>
        <end position="54"/>
    </location>
</feature>
<evidence type="ECO:0000313" key="7">
    <source>
        <dbReference type="EMBL" id="UPV76120.1"/>
    </source>
</evidence>
<dbReference type="GO" id="GO:0003700">
    <property type="term" value="F:DNA-binding transcription factor activity"/>
    <property type="evidence" value="ECO:0007669"/>
    <property type="project" value="TreeGrafter"/>
</dbReference>
<dbReference type="Proteomes" id="UP000830729">
    <property type="component" value="Chromosome"/>
</dbReference>
<dbReference type="SUPFAM" id="SSF46689">
    <property type="entry name" value="Homeodomain-like"/>
    <property type="match status" value="1"/>
</dbReference>
<name>A0A8U0HYH0_9EURY</name>
<evidence type="ECO:0000256" key="5">
    <source>
        <dbReference type="PROSITE-ProRule" id="PRU00335"/>
    </source>
</evidence>
<dbReference type="InterPro" id="IPR009057">
    <property type="entry name" value="Homeodomain-like_sf"/>
</dbReference>
<dbReference type="InterPro" id="IPR001647">
    <property type="entry name" value="HTH_TetR"/>
</dbReference>
<dbReference type="InterPro" id="IPR039538">
    <property type="entry name" value="BetI_C"/>
</dbReference>
<dbReference type="PANTHER" id="PTHR30055:SF234">
    <property type="entry name" value="HTH-TYPE TRANSCRIPTIONAL REGULATOR BETI"/>
    <property type="match status" value="1"/>
</dbReference>
<evidence type="ECO:0000256" key="4">
    <source>
        <dbReference type="ARBA" id="ARBA00023163"/>
    </source>
</evidence>
<dbReference type="InterPro" id="IPR036271">
    <property type="entry name" value="Tet_transcr_reg_TetR-rel_C_sf"/>
</dbReference>
<dbReference type="PROSITE" id="PS50977">
    <property type="entry name" value="HTH_TETR_2"/>
    <property type="match status" value="1"/>
</dbReference>
<evidence type="ECO:0000313" key="8">
    <source>
        <dbReference type="Proteomes" id="UP000830729"/>
    </source>
</evidence>
<reference evidence="7 8" key="1">
    <citation type="submission" date="2022-04" db="EMBL/GenBank/DDBJ databases">
        <title>Diverse halophilic archaea isolated from saline environments.</title>
        <authorList>
            <person name="Cui H.-L."/>
        </authorList>
    </citation>
    <scope>NUCLEOTIDE SEQUENCE [LARGE SCALE GENOMIC DNA]</scope>
    <source>
        <strain evidence="7 8">XZYJT49</strain>
    </source>
</reference>
<sequence>MPPDGLFDDSADDTRTAIMEATYQALVEYGYADLTIQRIADEFGKSKSLLYHHHDGKDDLLVDFLEFILDHLEEGMTLCEGTRADERLRSFVGALAVPEDPESEEFAGIVVELRAQAVNDPDYRDHFTRSNRFFRDYIADIVRDGIEEGTFREVDPDRTASFLLTVANGAMGEYVATDRPDAARAVLDELDTYIEGRLLKEE</sequence>
<accession>A0A8U0HYH0</accession>
<organism evidence="7 8">
    <name type="scientific">Halorussus limi</name>
    <dbReference type="NCBI Taxonomy" id="2938695"/>
    <lineage>
        <taxon>Archaea</taxon>
        <taxon>Methanobacteriati</taxon>
        <taxon>Methanobacteriota</taxon>
        <taxon>Stenosarchaea group</taxon>
        <taxon>Halobacteria</taxon>
        <taxon>Halobacteriales</taxon>
        <taxon>Haladaptataceae</taxon>
        <taxon>Halorussus</taxon>
    </lineage>
</organism>
<dbReference type="SUPFAM" id="SSF48498">
    <property type="entry name" value="Tetracyclin repressor-like, C-terminal domain"/>
    <property type="match status" value="1"/>
</dbReference>
<dbReference type="Pfam" id="PF00440">
    <property type="entry name" value="TetR_N"/>
    <property type="match status" value="1"/>
</dbReference>
<gene>
    <name evidence="7" type="ORF">M0R89_08710</name>
</gene>
<feature type="domain" description="HTH tetR-type" evidence="6">
    <location>
        <begin position="12"/>
        <end position="72"/>
    </location>
</feature>
<keyword evidence="1" id="KW-0678">Repressor</keyword>
<proteinExistence type="predicted"/>
<dbReference type="PANTHER" id="PTHR30055">
    <property type="entry name" value="HTH-TYPE TRANSCRIPTIONAL REGULATOR RUTR"/>
    <property type="match status" value="1"/>
</dbReference>
<dbReference type="GO" id="GO:0000976">
    <property type="term" value="F:transcription cis-regulatory region binding"/>
    <property type="evidence" value="ECO:0007669"/>
    <property type="project" value="TreeGrafter"/>
</dbReference>
<dbReference type="InterPro" id="IPR050109">
    <property type="entry name" value="HTH-type_TetR-like_transc_reg"/>
</dbReference>
<dbReference type="Pfam" id="PF13977">
    <property type="entry name" value="TetR_C_6"/>
    <property type="match status" value="1"/>
</dbReference>
<dbReference type="PRINTS" id="PR00455">
    <property type="entry name" value="HTHTETR"/>
</dbReference>
<dbReference type="KEGG" id="halx:M0R89_08710"/>
<keyword evidence="8" id="KW-1185">Reference proteome</keyword>
<dbReference type="AlphaFoldDB" id="A0A8U0HYH0"/>
<evidence type="ECO:0000256" key="1">
    <source>
        <dbReference type="ARBA" id="ARBA00022491"/>
    </source>
</evidence>